<feature type="non-terminal residue" evidence="1">
    <location>
        <position position="66"/>
    </location>
</feature>
<reference evidence="1" key="1">
    <citation type="submission" date="2017-12" db="EMBL/GenBank/DDBJ databases">
        <title>High-resolution comparative analysis of great ape genomes.</title>
        <authorList>
            <person name="Pollen A."/>
            <person name="Hastie A."/>
            <person name="Hormozdiari F."/>
            <person name="Dougherty M."/>
            <person name="Liu R."/>
            <person name="Chaisson M."/>
            <person name="Hoppe E."/>
            <person name="Hill C."/>
            <person name="Pang A."/>
            <person name="Hillier L."/>
            <person name="Baker C."/>
            <person name="Armstrong J."/>
            <person name="Shendure J."/>
            <person name="Paten B."/>
            <person name="Wilson R."/>
            <person name="Chao H."/>
            <person name="Schneider V."/>
            <person name="Ventura M."/>
            <person name="Kronenberg Z."/>
            <person name="Murali S."/>
            <person name="Gordon D."/>
            <person name="Cantsilieris S."/>
            <person name="Munson K."/>
            <person name="Nelson B."/>
            <person name="Raja A."/>
            <person name="Underwood J."/>
            <person name="Diekhans M."/>
            <person name="Fiddes I."/>
            <person name="Haussler D."/>
            <person name="Eichler E."/>
        </authorList>
    </citation>
    <scope>NUCLEOTIDE SEQUENCE [LARGE SCALE GENOMIC DNA]</scope>
    <source>
        <strain evidence="1">Susie</strain>
    </source>
</reference>
<evidence type="ECO:0000313" key="1">
    <source>
        <dbReference type="EMBL" id="PNJ67070.1"/>
    </source>
</evidence>
<comment type="caution">
    <text evidence="1">The sequence shown here is derived from an EMBL/GenBank/DDBJ whole genome shotgun (WGS) entry which is preliminary data.</text>
</comment>
<accession>A0A2J8WBA5</accession>
<dbReference type="EMBL" id="NDHI03003396">
    <property type="protein sequence ID" value="PNJ67070.1"/>
    <property type="molecule type" value="Genomic_DNA"/>
</dbReference>
<name>A0A2J8WBA5_PONAB</name>
<feature type="non-terminal residue" evidence="1">
    <location>
        <position position="1"/>
    </location>
</feature>
<organism evidence="1">
    <name type="scientific">Pongo abelii</name>
    <name type="common">Sumatran orangutan</name>
    <name type="synonym">Pongo pygmaeus abelii</name>
    <dbReference type="NCBI Taxonomy" id="9601"/>
    <lineage>
        <taxon>Eukaryota</taxon>
        <taxon>Metazoa</taxon>
        <taxon>Chordata</taxon>
        <taxon>Craniata</taxon>
        <taxon>Vertebrata</taxon>
        <taxon>Euteleostomi</taxon>
        <taxon>Mammalia</taxon>
        <taxon>Eutheria</taxon>
        <taxon>Euarchontoglires</taxon>
        <taxon>Primates</taxon>
        <taxon>Haplorrhini</taxon>
        <taxon>Catarrhini</taxon>
        <taxon>Hominidae</taxon>
        <taxon>Pongo</taxon>
    </lineage>
</organism>
<gene>
    <name evidence="1" type="ORF">CR201_G0011939</name>
</gene>
<protein>
    <submittedName>
        <fullName evidence="1">LIFR isoform 4</fullName>
    </submittedName>
</protein>
<proteinExistence type="predicted"/>
<sequence>WSNKKQHLTTEAIPSKGPDTWREWSSDGKNLIIYWKMRKHSPFLKSLILSTKQRYDLIRVTTSSAW</sequence>
<dbReference type="AlphaFoldDB" id="A0A2J8WBA5"/>